<dbReference type="Proteomes" id="UP000483820">
    <property type="component" value="Chromosome X"/>
</dbReference>
<proteinExistence type="predicted"/>
<dbReference type="RefSeq" id="XP_053578752.1">
    <property type="nucleotide sequence ID" value="XM_053735186.1"/>
</dbReference>
<feature type="domain" description="C2H2-type" evidence="1">
    <location>
        <begin position="73"/>
        <end position="93"/>
    </location>
</feature>
<dbReference type="KEGG" id="crq:GCK72_023023"/>
<name>A0A6A5FVK2_CAERE</name>
<dbReference type="PROSITE" id="PS00028">
    <property type="entry name" value="ZINC_FINGER_C2H2_1"/>
    <property type="match status" value="1"/>
</dbReference>
<reference evidence="2 3" key="1">
    <citation type="submission" date="2019-12" db="EMBL/GenBank/DDBJ databases">
        <title>Chromosome-level assembly of the Caenorhabditis remanei genome.</title>
        <authorList>
            <person name="Teterina A.A."/>
            <person name="Willis J.H."/>
            <person name="Phillips P.C."/>
        </authorList>
    </citation>
    <scope>NUCLEOTIDE SEQUENCE [LARGE SCALE GENOMIC DNA]</scope>
    <source>
        <strain evidence="2 3">PX506</strain>
        <tissue evidence="2">Whole organism</tissue>
    </source>
</reference>
<evidence type="ECO:0000313" key="2">
    <source>
        <dbReference type="EMBL" id="KAF1746566.1"/>
    </source>
</evidence>
<accession>A0A6A5FVK2</accession>
<sequence length="143" mass="16461">MARQPSDLKVIEVRGVQLDDEECVWKYKVVWSSGLITTEPVECFSRLDSSAVQGFTNLLFKLRKEPEAQPNRCSTCRVAFDGVDELTVHLAHHKSVQEFLSKSNEWDFKLIMEEATLEMLLTSQENHLEYAMNDVDFSGIFEK</sequence>
<organism evidence="2 3">
    <name type="scientific">Caenorhabditis remanei</name>
    <name type="common">Caenorhabditis vulgaris</name>
    <dbReference type="NCBI Taxonomy" id="31234"/>
    <lineage>
        <taxon>Eukaryota</taxon>
        <taxon>Metazoa</taxon>
        <taxon>Ecdysozoa</taxon>
        <taxon>Nematoda</taxon>
        <taxon>Chromadorea</taxon>
        <taxon>Rhabditida</taxon>
        <taxon>Rhabditina</taxon>
        <taxon>Rhabditomorpha</taxon>
        <taxon>Rhabditoidea</taxon>
        <taxon>Rhabditidae</taxon>
        <taxon>Peloderinae</taxon>
        <taxon>Caenorhabditis</taxon>
    </lineage>
</organism>
<dbReference type="InterPro" id="IPR013087">
    <property type="entry name" value="Znf_C2H2_type"/>
</dbReference>
<dbReference type="AlphaFoldDB" id="A0A6A5FVK2"/>
<evidence type="ECO:0000259" key="1">
    <source>
        <dbReference type="PROSITE" id="PS00028"/>
    </source>
</evidence>
<dbReference type="CTD" id="78777623"/>
<evidence type="ECO:0000313" key="3">
    <source>
        <dbReference type="Proteomes" id="UP000483820"/>
    </source>
</evidence>
<gene>
    <name evidence="2" type="ORF">GCK72_023023</name>
</gene>
<dbReference type="GeneID" id="78777623"/>
<comment type="caution">
    <text evidence="2">The sequence shown here is derived from an EMBL/GenBank/DDBJ whole genome shotgun (WGS) entry which is preliminary data.</text>
</comment>
<protein>
    <recommendedName>
        <fullName evidence="1">C2H2-type domain-containing protein</fullName>
    </recommendedName>
</protein>
<dbReference type="EMBL" id="WUAV01000006">
    <property type="protein sequence ID" value="KAF1746566.1"/>
    <property type="molecule type" value="Genomic_DNA"/>
</dbReference>